<dbReference type="Proteomes" id="UP000828390">
    <property type="component" value="Unassembled WGS sequence"/>
</dbReference>
<dbReference type="EMBL" id="JAIWYP010000013">
    <property type="protein sequence ID" value="KAH3714730.1"/>
    <property type="molecule type" value="Genomic_DNA"/>
</dbReference>
<reference evidence="1" key="2">
    <citation type="submission" date="2020-11" db="EMBL/GenBank/DDBJ databases">
        <authorList>
            <person name="McCartney M.A."/>
            <person name="Auch B."/>
            <person name="Kono T."/>
            <person name="Mallez S."/>
            <person name="Becker A."/>
            <person name="Gohl D.M."/>
            <person name="Silverstein K.A.T."/>
            <person name="Koren S."/>
            <person name="Bechman K.B."/>
            <person name="Herman A."/>
            <person name="Abrahante J.E."/>
            <person name="Garbe J."/>
        </authorList>
    </citation>
    <scope>NUCLEOTIDE SEQUENCE</scope>
    <source>
        <strain evidence="1">Duluth1</strain>
        <tissue evidence="1">Whole animal</tissue>
    </source>
</reference>
<evidence type="ECO:0000313" key="1">
    <source>
        <dbReference type="EMBL" id="KAH3714730.1"/>
    </source>
</evidence>
<organism evidence="1 2">
    <name type="scientific">Dreissena polymorpha</name>
    <name type="common">Zebra mussel</name>
    <name type="synonym">Mytilus polymorpha</name>
    <dbReference type="NCBI Taxonomy" id="45954"/>
    <lineage>
        <taxon>Eukaryota</taxon>
        <taxon>Metazoa</taxon>
        <taxon>Spiralia</taxon>
        <taxon>Lophotrochozoa</taxon>
        <taxon>Mollusca</taxon>
        <taxon>Bivalvia</taxon>
        <taxon>Autobranchia</taxon>
        <taxon>Heteroconchia</taxon>
        <taxon>Euheterodonta</taxon>
        <taxon>Imparidentia</taxon>
        <taxon>Neoheterodontei</taxon>
        <taxon>Myida</taxon>
        <taxon>Dreissenoidea</taxon>
        <taxon>Dreissenidae</taxon>
        <taxon>Dreissena</taxon>
    </lineage>
</organism>
<sequence length="53" mass="5977">MSHRCTLAVFNVTYLPTMFHSCCYISGVQCDLPSHHVPQLLQSLSSYVADFLD</sequence>
<gene>
    <name evidence="1" type="ORF">DPMN_057428</name>
</gene>
<proteinExistence type="predicted"/>
<dbReference type="AlphaFoldDB" id="A0A9D4C053"/>
<protein>
    <submittedName>
        <fullName evidence="1">Uncharacterized protein</fullName>
    </submittedName>
</protein>
<reference evidence="1" key="1">
    <citation type="journal article" date="2019" name="bioRxiv">
        <title>The Genome of the Zebra Mussel, Dreissena polymorpha: A Resource for Invasive Species Research.</title>
        <authorList>
            <person name="McCartney M.A."/>
            <person name="Auch B."/>
            <person name="Kono T."/>
            <person name="Mallez S."/>
            <person name="Zhang Y."/>
            <person name="Obille A."/>
            <person name="Becker A."/>
            <person name="Abrahante J.E."/>
            <person name="Garbe J."/>
            <person name="Badalamenti J.P."/>
            <person name="Herman A."/>
            <person name="Mangelson H."/>
            <person name="Liachko I."/>
            <person name="Sullivan S."/>
            <person name="Sone E.D."/>
            <person name="Koren S."/>
            <person name="Silverstein K.A.T."/>
            <person name="Beckman K.B."/>
            <person name="Gohl D.M."/>
        </authorList>
    </citation>
    <scope>NUCLEOTIDE SEQUENCE</scope>
    <source>
        <strain evidence="1">Duluth1</strain>
        <tissue evidence="1">Whole animal</tissue>
    </source>
</reference>
<accession>A0A9D4C053</accession>
<evidence type="ECO:0000313" key="2">
    <source>
        <dbReference type="Proteomes" id="UP000828390"/>
    </source>
</evidence>
<comment type="caution">
    <text evidence="1">The sequence shown here is derived from an EMBL/GenBank/DDBJ whole genome shotgun (WGS) entry which is preliminary data.</text>
</comment>
<keyword evidence="2" id="KW-1185">Reference proteome</keyword>
<name>A0A9D4C053_DREPO</name>